<sequence length="209" mass="22754">MTTLFSVQDIVLVLDMFGTMAFAVTGAFKAIEHKADIVGIIILATITGVAGGTIRDIALGHFPPHSISDPTYVIITTLTGVVIFFLYPKMQKHWNLFLKFDAIGLGVFTAIGATIAYQLFGMNFLAIVMAGMVTAVGGGILRDMFVNEIPLVFVKELYASASFLGVVVFYVLLAFTSMLELATICSILMTTVLRLVAMKYNWNLPKAIR</sequence>
<evidence type="ECO:0000256" key="1">
    <source>
        <dbReference type="ARBA" id="ARBA00004651"/>
    </source>
</evidence>
<evidence type="ECO:0000313" key="8">
    <source>
        <dbReference type="EMBL" id="SHO42502.1"/>
    </source>
</evidence>
<feature type="transmembrane region" description="Helical" evidence="6">
    <location>
        <begin position="100"/>
        <end position="120"/>
    </location>
</feature>
<accession>A0A2H1EEL7</accession>
<feature type="transmembrane region" description="Helical" evidence="6">
    <location>
        <begin position="70"/>
        <end position="88"/>
    </location>
</feature>
<evidence type="ECO:0000256" key="4">
    <source>
        <dbReference type="ARBA" id="ARBA00022989"/>
    </source>
</evidence>
<evidence type="ECO:0000259" key="7">
    <source>
        <dbReference type="Pfam" id="PF03458"/>
    </source>
</evidence>
<dbReference type="AlphaFoldDB" id="A0A2H1EEL7"/>
<feature type="domain" description="Glycine transporter" evidence="7">
    <location>
        <begin position="13"/>
        <end position="87"/>
    </location>
</feature>
<feature type="transmembrane region" description="Helical" evidence="6">
    <location>
        <begin position="181"/>
        <end position="202"/>
    </location>
</feature>
<reference evidence="9" key="1">
    <citation type="submission" date="2016-12" db="EMBL/GenBank/DDBJ databases">
        <authorList>
            <person name="Herbold C."/>
        </authorList>
    </citation>
    <scope>NUCLEOTIDE SEQUENCE [LARGE SCALE GENOMIC DNA]</scope>
</reference>
<name>A0A2H1EEL7_9ARCH</name>
<feature type="transmembrane region" description="Helical" evidence="6">
    <location>
        <begin position="38"/>
        <end position="58"/>
    </location>
</feature>
<proteinExistence type="predicted"/>
<evidence type="ECO:0000256" key="6">
    <source>
        <dbReference type="SAM" id="Phobius"/>
    </source>
</evidence>
<gene>
    <name evidence="8" type="ORF">NSIN_10040</name>
</gene>
<organism evidence="8 9">
    <name type="scientific">Nitrosotalea sinensis</name>
    <dbReference type="NCBI Taxonomy" id="1499975"/>
    <lineage>
        <taxon>Archaea</taxon>
        <taxon>Nitrososphaerota</taxon>
        <taxon>Nitrososphaeria</taxon>
        <taxon>Nitrosotaleales</taxon>
        <taxon>Nitrosotaleaceae</taxon>
        <taxon>Nitrosotalea</taxon>
    </lineage>
</organism>
<dbReference type="PANTHER" id="PTHR30506">
    <property type="entry name" value="INNER MEMBRANE PROTEIN"/>
    <property type="match status" value="1"/>
</dbReference>
<feature type="transmembrane region" description="Helical" evidence="6">
    <location>
        <begin position="157"/>
        <end position="175"/>
    </location>
</feature>
<keyword evidence="2" id="KW-1003">Cell membrane</keyword>
<dbReference type="GO" id="GO:0005886">
    <property type="term" value="C:plasma membrane"/>
    <property type="evidence" value="ECO:0007669"/>
    <property type="project" value="UniProtKB-SubCell"/>
</dbReference>
<feature type="transmembrane region" description="Helical" evidence="6">
    <location>
        <begin position="12"/>
        <end position="31"/>
    </location>
</feature>
<keyword evidence="4 6" id="KW-1133">Transmembrane helix</keyword>
<comment type="subcellular location">
    <subcellularLocation>
        <location evidence="1">Cell membrane</location>
        <topology evidence="1">Multi-pass membrane protein</topology>
    </subcellularLocation>
</comment>
<dbReference type="EMBL" id="FRFC01000001">
    <property type="protein sequence ID" value="SHO42502.1"/>
    <property type="molecule type" value="Genomic_DNA"/>
</dbReference>
<feature type="transmembrane region" description="Helical" evidence="6">
    <location>
        <begin position="126"/>
        <end position="145"/>
    </location>
</feature>
<evidence type="ECO:0000256" key="5">
    <source>
        <dbReference type="ARBA" id="ARBA00023136"/>
    </source>
</evidence>
<keyword evidence="9" id="KW-1185">Reference proteome</keyword>
<evidence type="ECO:0000256" key="3">
    <source>
        <dbReference type="ARBA" id="ARBA00022692"/>
    </source>
</evidence>
<evidence type="ECO:0000313" key="9">
    <source>
        <dbReference type="Proteomes" id="UP000232412"/>
    </source>
</evidence>
<protein>
    <recommendedName>
        <fullName evidence="7">Glycine transporter domain-containing protein</fullName>
    </recommendedName>
</protein>
<dbReference type="InterPro" id="IPR005115">
    <property type="entry name" value="Gly_transporter"/>
</dbReference>
<keyword evidence="3 6" id="KW-0812">Transmembrane</keyword>
<feature type="domain" description="Glycine transporter" evidence="7">
    <location>
        <begin position="100"/>
        <end position="172"/>
    </location>
</feature>
<evidence type="ECO:0000256" key="2">
    <source>
        <dbReference type="ARBA" id="ARBA00022475"/>
    </source>
</evidence>
<dbReference type="Pfam" id="PF03458">
    <property type="entry name" value="Gly_transporter"/>
    <property type="match status" value="2"/>
</dbReference>
<keyword evidence="5 6" id="KW-0472">Membrane</keyword>
<dbReference type="Proteomes" id="UP000232412">
    <property type="component" value="Unassembled WGS sequence"/>
</dbReference>
<dbReference type="PANTHER" id="PTHR30506:SF3">
    <property type="entry name" value="UPF0126 INNER MEMBRANE PROTEIN YADS-RELATED"/>
    <property type="match status" value="1"/>
</dbReference>